<dbReference type="Pfam" id="PF07677">
    <property type="entry name" value="A2M_recep"/>
    <property type="match status" value="1"/>
</dbReference>
<dbReference type="SMART" id="SM00643">
    <property type="entry name" value="C345C"/>
    <property type="match status" value="1"/>
</dbReference>
<evidence type="ECO:0000259" key="5">
    <source>
        <dbReference type="PROSITE" id="PS01178"/>
    </source>
</evidence>
<dbReference type="Pfam" id="PF01759">
    <property type="entry name" value="NTR"/>
    <property type="match status" value="1"/>
</dbReference>
<dbReference type="InterPro" id="IPR041425">
    <property type="entry name" value="C3/4/5_MG1"/>
</dbReference>
<dbReference type="Pfam" id="PF01835">
    <property type="entry name" value="MG2"/>
    <property type="match status" value="1"/>
</dbReference>
<evidence type="ECO:0000313" key="8">
    <source>
        <dbReference type="Proteomes" id="UP001054837"/>
    </source>
</evidence>
<dbReference type="Proteomes" id="UP001054837">
    <property type="component" value="Unassembled WGS sequence"/>
</dbReference>
<name>A0AAV4UQY2_9ARAC</name>
<dbReference type="GO" id="GO:0004866">
    <property type="term" value="F:endopeptidase inhibitor activity"/>
    <property type="evidence" value="ECO:0007669"/>
    <property type="project" value="InterPro"/>
</dbReference>
<dbReference type="SUPFAM" id="SSF47686">
    <property type="entry name" value="Anaphylotoxins (complement system)"/>
    <property type="match status" value="1"/>
</dbReference>
<accession>A0AAV4UQY2</accession>
<sequence length="1707" mass="190906">MDTTVRCISLLCFALLLSTASAQFFHVIAPNTFRLDSDETIAIAVEGKPSAMVNVVIQDHPGKIKKISETRLEVHAEQPSIFKVRLNPESFPPSFLTGNTEKFVLLTVSSDNFLKEIQIPVSNQAGYVFIQTDKPIYTPKENAHFRIIPLNENELPSDKPFKLQIKNPKNIIVEETLFNKKFQGFGKTFVSHTFKFPNFPVLGEWSATVKYGHEFEQNTTVYFELEKYVLPTFTVELKAPEVILETDQNIILSVKAKYVYGENVKGLVTYRLGVKGEAPNVTFFAVVGPKKLRDGTHRQVVETKEFAHHRDIGWFPGIEGSHLVVEAAVVDDASGNKEVALDSTGRFSKSPFKISFKRCLEDFKPGLVSIFEADINYIDGRPASGITTTIKALADGEPLEVKEPTDVSDEEGKVSFQFHPTMRHNTISVTLETADARYVGNQAVGHFVQHRFKSDNNAFLALERSSTHQLKIGDNFQKILHIEPPAMKNIYYAVVSKGKIVSLNKLPEGDYKAQKVNFRITHDMVPSFRLVTWAHYKDELVADSLHIDIEDSCNPGAKVTIEPQFELKEPGRAGVIHIKGTKDTMVGLLGVDEAVYALSKKDLLTKSKVFKTMAKHDLGCGPGGGLTTDDVFEKAGVLVATTKYSPKPGASSCIAVKRRKRAVANEILTQYTGLDKQCCALGLSHDQHNRNCEERTNVVTRYLQGNHENCSRAFLECCLYGKENGFTDMKLMRSGFNLARSGGVGGEDVQFISEEDKDFFEKQVTVRSDFRETWFFVDIPVGPDNKEEFDVSLPHSITTWVIQAVSVSPYHGICVAEPQKIVSFKKIFVQLNLPYSVVRNEQVEIQATVFNYGATRLGALVYMYGVKDLCTGANEGEKSESKRLYVDKQSAATVTFPVIPLKEGSFDVKVAALTSDGSDVILRKLNVVPEGAPVEVNIPIRLDPTNQQRREKRQITTPEYSDSIDPVQKLQITAINLAVPEEFVPGTESCTITALGDQFGPTVETAINNPDKLLEKPRKITPEIEDKGFSFIRLGYKNQLAFRKDDGSYAAYIHKPTSTWLTAFVAKVFCQANEIVHIDEHVMCSAVKWLVDNQQPDGSFIENSPVYHMDMMGGVQGKTPLTAFTLISLEECKCNIESLHLSRKRALAYLEDNLGDVNEPLAVAIMAYALSLSDSVLRQAAYDKMISIAKHNPDTNTMYWGAGNTAQDIETTSYALLTLLLNSDMERSNSVVNWLNSQRLQSGSFKSTQDTVVGLQALSEYAIRAQAPSMNLVANISSNNDRNFMQVLHFNEDNAHILKNIKVNKVGGMLFVNTAGHGIGSLSVKLRYNVVNPPEKICKFDVSVNVTEAKKDRSGAPKQEVGKVSSDLLPEDLIRGMENVLQEEDPVLDIDPRNRVKQRTSLVAYPLIPKGKRTKRQAGKDNSKVILKVSICARYLGNGTAGMSIIDVGIFSGFEASPEDLEELQNNPEHLIEQYETSSKGVVFYLKTVPKKEKYCFDFHVIRQYIVGKTQRSIVKVYDYYNPDATCTVFYSPPNNSPILHTLCDGGVCQCAEGGCPPKKPFDIINTFEPSERRKQLRILACDKYDYVWRGVVSKESEKQDGFFKISFEIQDVIKEGIEKRELIEGETRYFLTRDNCAALTPDETYLVMGKDGQKYKNEKGHVWHRYILDQTSAVHHWIPIGLSPDKDLQRTLNHVMKHLRKDGCLS</sequence>
<feature type="signal peptide" evidence="4">
    <location>
        <begin position="1"/>
        <end position="22"/>
    </location>
</feature>
<evidence type="ECO:0000313" key="7">
    <source>
        <dbReference type="EMBL" id="GIY60134.1"/>
    </source>
</evidence>
<dbReference type="InterPro" id="IPR009048">
    <property type="entry name" value="A-macroglobulin_rcpt-bd"/>
</dbReference>
<dbReference type="Gene3D" id="2.20.130.20">
    <property type="match status" value="1"/>
</dbReference>
<dbReference type="Gene3D" id="2.60.40.1930">
    <property type="match status" value="3"/>
</dbReference>
<dbReference type="InterPro" id="IPR041555">
    <property type="entry name" value="MG3"/>
</dbReference>
<keyword evidence="4" id="KW-0732">Signal</keyword>
<dbReference type="SMART" id="SM01361">
    <property type="entry name" value="A2M_recep"/>
    <property type="match status" value="1"/>
</dbReference>
<dbReference type="Gene3D" id="2.60.120.1540">
    <property type="match status" value="2"/>
</dbReference>
<dbReference type="InterPro" id="IPR013783">
    <property type="entry name" value="Ig-like_fold"/>
</dbReference>
<dbReference type="InterPro" id="IPR002890">
    <property type="entry name" value="MG2"/>
</dbReference>
<dbReference type="InterPro" id="IPR008930">
    <property type="entry name" value="Terpenoid_cyclase/PrenylTrfase"/>
</dbReference>
<evidence type="ECO:0000256" key="3">
    <source>
        <dbReference type="ARBA" id="ARBA00023157"/>
    </source>
</evidence>
<dbReference type="Pfam" id="PF17791">
    <property type="entry name" value="MG3"/>
    <property type="match status" value="1"/>
</dbReference>
<keyword evidence="8" id="KW-1185">Reference proteome</keyword>
<dbReference type="SMART" id="SM01360">
    <property type="entry name" value="A2M"/>
    <property type="match status" value="1"/>
</dbReference>
<dbReference type="Pfam" id="PF17790">
    <property type="entry name" value="MG1"/>
    <property type="match status" value="1"/>
</dbReference>
<feature type="domain" description="Anaphylatoxin-like" evidence="5">
    <location>
        <begin position="678"/>
        <end position="718"/>
    </location>
</feature>
<dbReference type="InterPro" id="IPR011625">
    <property type="entry name" value="A2M_N_BRD"/>
</dbReference>
<dbReference type="Gene3D" id="6.20.50.160">
    <property type="match status" value="1"/>
</dbReference>
<evidence type="ECO:0000256" key="2">
    <source>
        <dbReference type="ARBA" id="ARBA00022525"/>
    </source>
</evidence>
<dbReference type="InterPro" id="IPR001134">
    <property type="entry name" value="Netrin_domain"/>
</dbReference>
<evidence type="ECO:0000256" key="4">
    <source>
        <dbReference type="SAM" id="SignalP"/>
    </source>
</evidence>
<dbReference type="Pfam" id="PF07678">
    <property type="entry name" value="TED_complement"/>
    <property type="match status" value="1"/>
</dbReference>
<feature type="chain" id="PRO_5043517588" evidence="4">
    <location>
        <begin position="23"/>
        <end position="1707"/>
    </location>
</feature>
<dbReference type="PANTHER" id="PTHR11412">
    <property type="entry name" value="MACROGLOBULIN / COMPLEMENT"/>
    <property type="match status" value="1"/>
</dbReference>
<dbReference type="EMBL" id="BPLQ01011751">
    <property type="protein sequence ID" value="GIY60134.1"/>
    <property type="molecule type" value="Genomic_DNA"/>
</dbReference>
<dbReference type="Pfam" id="PF01821">
    <property type="entry name" value="ANATO"/>
    <property type="match status" value="1"/>
</dbReference>
<dbReference type="SUPFAM" id="SSF49410">
    <property type="entry name" value="Alpha-macroglobulin receptor domain"/>
    <property type="match status" value="1"/>
</dbReference>
<dbReference type="CDD" id="cd02896">
    <property type="entry name" value="complement_C3_C4_C5"/>
    <property type="match status" value="1"/>
</dbReference>
<dbReference type="Gene3D" id="2.60.40.10">
    <property type="entry name" value="Immunoglobulins"/>
    <property type="match status" value="2"/>
</dbReference>
<dbReference type="PANTHER" id="PTHR11412:SF166">
    <property type="entry name" value="NTR DOMAIN-CONTAINING PROTEIN"/>
    <property type="match status" value="1"/>
</dbReference>
<dbReference type="InterPro" id="IPR018933">
    <property type="entry name" value="Netrin_module_non-TIMP"/>
</dbReference>
<dbReference type="InterPro" id="IPR001599">
    <property type="entry name" value="Macroglobln_a2"/>
</dbReference>
<dbReference type="InterPro" id="IPR000020">
    <property type="entry name" value="Anaphylatoxin/fibulin"/>
</dbReference>
<dbReference type="Pfam" id="PF07703">
    <property type="entry name" value="A2M_BRD"/>
    <property type="match status" value="1"/>
</dbReference>
<evidence type="ECO:0000259" key="6">
    <source>
        <dbReference type="PROSITE" id="PS50189"/>
    </source>
</evidence>
<dbReference type="GO" id="GO:0005615">
    <property type="term" value="C:extracellular space"/>
    <property type="evidence" value="ECO:0007669"/>
    <property type="project" value="InterPro"/>
</dbReference>
<dbReference type="InterPro" id="IPR036595">
    <property type="entry name" value="A-macroglobulin_rcpt-bd_sf"/>
</dbReference>
<dbReference type="InterPro" id="IPR011626">
    <property type="entry name" value="Alpha-macroglobulin_TED"/>
</dbReference>
<dbReference type="Gene3D" id="1.20.91.20">
    <property type="entry name" value="Anaphylotoxins (complement system)"/>
    <property type="match status" value="1"/>
</dbReference>
<dbReference type="InterPro" id="IPR008993">
    <property type="entry name" value="TIMP-like_OB-fold"/>
</dbReference>
<dbReference type="PROSITE" id="PS01178">
    <property type="entry name" value="ANAPHYLATOXIN_2"/>
    <property type="match status" value="1"/>
</dbReference>
<dbReference type="PROSITE" id="PS50189">
    <property type="entry name" value="NTR"/>
    <property type="match status" value="1"/>
</dbReference>
<dbReference type="Pfam" id="PF00207">
    <property type="entry name" value="A2M"/>
    <property type="match status" value="1"/>
</dbReference>
<dbReference type="SUPFAM" id="SSF50242">
    <property type="entry name" value="TIMP-like"/>
    <property type="match status" value="1"/>
</dbReference>
<dbReference type="Gene3D" id="2.60.40.690">
    <property type="entry name" value="Alpha-macroglobulin, receptor-binding domain"/>
    <property type="match status" value="2"/>
</dbReference>
<protein>
    <submittedName>
        <fullName evidence="7">A.superbus venom factor 1</fullName>
    </submittedName>
</protein>
<comment type="caution">
    <text evidence="7">The sequence shown here is derived from an EMBL/GenBank/DDBJ whole genome shotgun (WGS) entry which is preliminary data.</text>
</comment>
<dbReference type="SUPFAM" id="SSF48239">
    <property type="entry name" value="Terpenoid cyclases/Protein prenyltransferases"/>
    <property type="match status" value="1"/>
</dbReference>
<dbReference type="Gene3D" id="1.50.10.20">
    <property type="match status" value="2"/>
</dbReference>
<organism evidence="7 8">
    <name type="scientific">Caerostris darwini</name>
    <dbReference type="NCBI Taxonomy" id="1538125"/>
    <lineage>
        <taxon>Eukaryota</taxon>
        <taxon>Metazoa</taxon>
        <taxon>Ecdysozoa</taxon>
        <taxon>Arthropoda</taxon>
        <taxon>Chelicerata</taxon>
        <taxon>Arachnida</taxon>
        <taxon>Araneae</taxon>
        <taxon>Araneomorphae</taxon>
        <taxon>Entelegynae</taxon>
        <taxon>Araneoidea</taxon>
        <taxon>Araneidae</taxon>
        <taxon>Caerostris</taxon>
    </lineage>
</organism>
<reference evidence="7 8" key="1">
    <citation type="submission" date="2021-06" db="EMBL/GenBank/DDBJ databases">
        <title>Caerostris darwini draft genome.</title>
        <authorList>
            <person name="Kono N."/>
            <person name="Arakawa K."/>
        </authorList>
    </citation>
    <scope>NUCLEOTIDE SEQUENCE [LARGE SCALE GENOMIC DNA]</scope>
</reference>
<dbReference type="InterPro" id="IPR050473">
    <property type="entry name" value="A2M/Complement_sys"/>
</dbReference>
<gene>
    <name evidence="7" type="ORF">CDAR_39021</name>
</gene>
<dbReference type="Gene3D" id="2.40.50.120">
    <property type="match status" value="1"/>
</dbReference>
<dbReference type="Gene3D" id="2.60.40.1940">
    <property type="match status" value="1"/>
</dbReference>
<proteinExistence type="predicted"/>
<dbReference type="SMART" id="SM01359">
    <property type="entry name" value="A2M_N_2"/>
    <property type="match status" value="1"/>
</dbReference>
<feature type="domain" description="NTR" evidence="6">
    <location>
        <begin position="1556"/>
        <end position="1705"/>
    </location>
</feature>
<evidence type="ECO:0000256" key="1">
    <source>
        <dbReference type="ARBA" id="ARBA00004613"/>
    </source>
</evidence>
<comment type="subcellular location">
    <subcellularLocation>
        <location evidence="1">Secreted</location>
    </subcellularLocation>
</comment>
<keyword evidence="2" id="KW-0964">Secreted</keyword>
<dbReference type="InterPro" id="IPR018081">
    <property type="entry name" value="Anaphylatoxin_comp_syst"/>
</dbReference>
<keyword evidence="3" id="KW-1015">Disulfide bond</keyword>